<dbReference type="Proteomes" id="UP000614490">
    <property type="component" value="Unassembled WGS sequence"/>
</dbReference>
<dbReference type="EMBL" id="JADZSC010000002">
    <property type="protein sequence ID" value="MBH0230775.1"/>
    <property type="molecule type" value="Genomic_DNA"/>
</dbReference>
<dbReference type="AlphaFoldDB" id="A0A931MVM6"/>
<proteinExistence type="predicted"/>
<evidence type="ECO:0000313" key="1">
    <source>
        <dbReference type="EMBL" id="MBH0230775.1"/>
    </source>
</evidence>
<accession>A0A931MVM6</accession>
<organism evidence="1 2">
    <name type="scientific">Halobacillus yeomjeoni</name>
    <dbReference type="NCBI Taxonomy" id="311194"/>
    <lineage>
        <taxon>Bacteria</taxon>
        <taxon>Bacillati</taxon>
        <taxon>Bacillota</taxon>
        <taxon>Bacilli</taxon>
        <taxon>Bacillales</taxon>
        <taxon>Bacillaceae</taxon>
        <taxon>Halobacillus</taxon>
    </lineage>
</organism>
<gene>
    <name evidence="1" type="ORF">H0267_11165</name>
</gene>
<name>A0A931MVM6_9BACI</name>
<dbReference type="RefSeq" id="WP_197317387.1">
    <property type="nucleotide sequence ID" value="NZ_JADZSC010000002.1"/>
</dbReference>
<protein>
    <submittedName>
        <fullName evidence="1">Uncharacterized protein</fullName>
    </submittedName>
</protein>
<keyword evidence="2" id="KW-1185">Reference proteome</keyword>
<reference evidence="1 2" key="1">
    <citation type="journal article" date="2005" name="Int. J. Syst. Evol. Microbiol.">
        <title>Halobacillus yeomjeoni sp. nov., isolated from a marine solar saltern in Korea.</title>
        <authorList>
            <person name="Yoon J.H."/>
            <person name="Kang S.J."/>
            <person name="Lee C.H."/>
            <person name="Oh H.W."/>
            <person name="Oh T.K."/>
        </authorList>
    </citation>
    <scope>NUCLEOTIDE SEQUENCE [LARGE SCALE GENOMIC DNA]</scope>
    <source>
        <strain evidence="1 2">KCTC 3957</strain>
    </source>
</reference>
<sequence length="84" mass="9856">MSHFFWVDFPNYITGDYRTLEGFPSEVEYFPPSGKTGESLFVTVEGVRLPLNPVPEVSVEEAEDRYFVIKYFPYSSWIVDYEIE</sequence>
<evidence type="ECO:0000313" key="2">
    <source>
        <dbReference type="Proteomes" id="UP000614490"/>
    </source>
</evidence>
<comment type="caution">
    <text evidence="1">The sequence shown here is derived from an EMBL/GenBank/DDBJ whole genome shotgun (WGS) entry which is preliminary data.</text>
</comment>